<organism evidence="9 10">
    <name type="scientific">Candidatus Kuenenbacteria bacterium RIFCSPHIGHO2_02_FULL_39_13</name>
    <dbReference type="NCBI Taxonomy" id="1798561"/>
    <lineage>
        <taxon>Bacteria</taxon>
        <taxon>Candidatus Kueneniibacteriota</taxon>
    </lineage>
</organism>
<comment type="function">
    <text evidence="5">This is one of the proteins that binds to the 5S RNA in the ribosome where it forms part of the central protuberance.</text>
</comment>
<feature type="region of interest" description="Disordered" evidence="6">
    <location>
        <begin position="185"/>
        <end position="223"/>
    </location>
</feature>
<dbReference type="STRING" id="1798561.A3B87_01325"/>
<evidence type="ECO:0000256" key="3">
    <source>
        <dbReference type="ARBA" id="ARBA00022980"/>
    </source>
</evidence>
<evidence type="ECO:0000256" key="6">
    <source>
        <dbReference type="SAM" id="MobiDB-lite"/>
    </source>
</evidence>
<comment type="similarity">
    <text evidence="5">Belongs to the bacterial ribosomal protein bL25 family. CTC subfamily.</text>
</comment>
<evidence type="ECO:0000259" key="8">
    <source>
        <dbReference type="Pfam" id="PF14693"/>
    </source>
</evidence>
<evidence type="ECO:0000256" key="1">
    <source>
        <dbReference type="ARBA" id="ARBA00022730"/>
    </source>
</evidence>
<proteinExistence type="inferred from homology"/>
<evidence type="ECO:0000313" key="9">
    <source>
        <dbReference type="EMBL" id="OGG87362.1"/>
    </source>
</evidence>
<keyword evidence="1 5" id="KW-0699">rRNA-binding</keyword>
<dbReference type="InterPro" id="IPR029751">
    <property type="entry name" value="Ribosomal_L25_dom"/>
</dbReference>
<dbReference type="GO" id="GO:0006412">
    <property type="term" value="P:translation"/>
    <property type="evidence" value="ECO:0007669"/>
    <property type="project" value="UniProtKB-UniRule"/>
</dbReference>
<evidence type="ECO:0000256" key="4">
    <source>
        <dbReference type="ARBA" id="ARBA00023274"/>
    </source>
</evidence>
<comment type="subunit">
    <text evidence="5">Part of the 50S ribosomal subunit; part of the 5S rRNA/L5/L18/L25 subcomplex. Contacts the 5S rRNA. Binds to the 5S rRNA independently of L5 and L18.</text>
</comment>
<dbReference type="Pfam" id="PF01386">
    <property type="entry name" value="Ribosomal_L25p"/>
    <property type="match status" value="1"/>
</dbReference>
<keyword evidence="2 5" id="KW-0694">RNA-binding</keyword>
<dbReference type="PANTHER" id="PTHR33284:SF1">
    <property type="entry name" value="RIBOSOMAL PROTEIN L25_GLN-TRNA SYNTHETASE, ANTI-CODON-BINDING DOMAIN-CONTAINING PROTEIN"/>
    <property type="match status" value="1"/>
</dbReference>
<keyword evidence="3 5" id="KW-0689">Ribosomal protein</keyword>
<dbReference type="InterPro" id="IPR020930">
    <property type="entry name" value="Ribosomal_uL5_bac-type"/>
</dbReference>
<comment type="caution">
    <text evidence="9">The sequence shown here is derived from an EMBL/GenBank/DDBJ whole genome shotgun (WGS) entry which is preliminary data.</text>
</comment>
<dbReference type="NCBIfam" id="TIGR00731">
    <property type="entry name" value="bL25_bact_ctc"/>
    <property type="match status" value="1"/>
</dbReference>
<dbReference type="GO" id="GO:0022625">
    <property type="term" value="C:cytosolic large ribosomal subunit"/>
    <property type="evidence" value="ECO:0007669"/>
    <property type="project" value="TreeGrafter"/>
</dbReference>
<dbReference type="EMBL" id="MFMW01000015">
    <property type="protein sequence ID" value="OGG87362.1"/>
    <property type="molecule type" value="Genomic_DNA"/>
</dbReference>
<feature type="region of interest" description="Disordered" evidence="6">
    <location>
        <begin position="1"/>
        <end position="21"/>
    </location>
</feature>
<dbReference type="AlphaFoldDB" id="A0A1F6FNC7"/>
<dbReference type="GO" id="GO:0003735">
    <property type="term" value="F:structural constituent of ribosome"/>
    <property type="evidence" value="ECO:0007669"/>
    <property type="project" value="InterPro"/>
</dbReference>
<dbReference type="InterPro" id="IPR011035">
    <property type="entry name" value="Ribosomal_bL25/Gln-tRNA_synth"/>
</dbReference>
<sequence length="223" mass="25247">MSDIKLNARQRGRGKEKPEKKIPAVVYGPNSKNINLTIDGKEFNKVYNQAGESTLVDLAIEDKEPVKVLIHDVQRDPVSDEYIHIDFYQLDMNKKLTLEVELKFSAIEEAEKAAQGELTRNMDVLEVECLPKDLVKEIEIDVSKKLKRIGDVLYAKDITLPAGLILATDPEAALMSVQEIKEEIFEEPKKEEAPVAGEAEEKKEEAQESEEKPEENKKENKNT</sequence>
<accession>A0A1F6FNC7</accession>
<gene>
    <name evidence="5" type="primary">rplY</name>
    <name evidence="5" type="synonym">ctc</name>
    <name evidence="9" type="ORF">A3B87_01325</name>
</gene>
<feature type="domain" description="Large ribosomal subunit protein bL25 beta" evidence="8">
    <location>
        <begin position="95"/>
        <end position="179"/>
    </location>
</feature>
<dbReference type="Pfam" id="PF14693">
    <property type="entry name" value="Ribosomal_TL5_C"/>
    <property type="match status" value="1"/>
</dbReference>
<dbReference type="InterPro" id="IPR037121">
    <property type="entry name" value="Ribosomal_bL25_C"/>
</dbReference>
<evidence type="ECO:0000259" key="7">
    <source>
        <dbReference type="Pfam" id="PF01386"/>
    </source>
</evidence>
<dbReference type="HAMAP" id="MF_01334">
    <property type="entry name" value="Ribosomal_bL25_CTC"/>
    <property type="match status" value="1"/>
</dbReference>
<dbReference type="PANTHER" id="PTHR33284">
    <property type="entry name" value="RIBOSOMAL PROTEIN L25/GLN-TRNA SYNTHETASE, ANTI-CODON-BINDING DOMAIN-CONTAINING PROTEIN"/>
    <property type="match status" value="1"/>
</dbReference>
<dbReference type="InterPro" id="IPR020056">
    <property type="entry name" value="Rbsml_bL25/Gln-tRNA_synth_N"/>
</dbReference>
<evidence type="ECO:0000313" key="10">
    <source>
        <dbReference type="Proteomes" id="UP000179136"/>
    </source>
</evidence>
<evidence type="ECO:0000256" key="5">
    <source>
        <dbReference type="HAMAP-Rule" id="MF_01334"/>
    </source>
</evidence>
<evidence type="ECO:0000256" key="2">
    <source>
        <dbReference type="ARBA" id="ARBA00022884"/>
    </source>
</evidence>
<name>A0A1F6FNC7_9BACT</name>
<dbReference type="InterPro" id="IPR001021">
    <property type="entry name" value="Ribosomal_bL25_long"/>
</dbReference>
<feature type="domain" description="Large ribosomal subunit protein bL25 L25" evidence="7">
    <location>
        <begin position="15"/>
        <end position="87"/>
    </location>
</feature>
<dbReference type="CDD" id="cd00495">
    <property type="entry name" value="Ribosomal_L25_TL5_CTC"/>
    <property type="match status" value="1"/>
</dbReference>
<reference evidence="9 10" key="1">
    <citation type="journal article" date="2016" name="Nat. Commun.">
        <title>Thousands of microbial genomes shed light on interconnected biogeochemical processes in an aquifer system.</title>
        <authorList>
            <person name="Anantharaman K."/>
            <person name="Brown C.T."/>
            <person name="Hug L.A."/>
            <person name="Sharon I."/>
            <person name="Castelle C.J."/>
            <person name="Probst A.J."/>
            <person name="Thomas B.C."/>
            <person name="Singh A."/>
            <person name="Wilkins M.J."/>
            <person name="Karaoz U."/>
            <person name="Brodie E.L."/>
            <person name="Williams K.H."/>
            <person name="Hubbard S.S."/>
            <person name="Banfield J.F."/>
        </authorList>
    </citation>
    <scope>NUCLEOTIDE SEQUENCE [LARGE SCALE GENOMIC DNA]</scope>
</reference>
<dbReference type="SUPFAM" id="SSF50715">
    <property type="entry name" value="Ribosomal protein L25-like"/>
    <property type="match status" value="1"/>
</dbReference>
<keyword evidence="4 5" id="KW-0687">Ribonucleoprotein</keyword>
<dbReference type="Gene3D" id="2.170.120.20">
    <property type="entry name" value="Ribosomal protein L25, beta domain"/>
    <property type="match status" value="1"/>
</dbReference>
<dbReference type="InterPro" id="IPR020057">
    <property type="entry name" value="Ribosomal_bL25_b-dom"/>
</dbReference>
<protein>
    <recommendedName>
        <fullName evidence="5">Large ribosomal subunit protein bL25</fullName>
    </recommendedName>
    <alternativeName>
        <fullName evidence="5">General stress protein CTC</fullName>
    </alternativeName>
</protein>
<dbReference type="Gene3D" id="2.40.240.10">
    <property type="entry name" value="Ribosomal Protein L25, Chain P"/>
    <property type="match status" value="1"/>
</dbReference>
<dbReference type="GO" id="GO:0008097">
    <property type="term" value="F:5S rRNA binding"/>
    <property type="evidence" value="ECO:0007669"/>
    <property type="project" value="InterPro"/>
</dbReference>
<dbReference type="Proteomes" id="UP000179136">
    <property type="component" value="Unassembled WGS sequence"/>
</dbReference>